<keyword evidence="1" id="KW-0812">Transmembrane</keyword>
<gene>
    <name evidence="2" type="ORF">GCM10023172_39230</name>
</gene>
<name>A0ABP8QQ87_9BACT</name>
<accession>A0ABP8QQ87</accession>
<evidence type="ECO:0000313" key="2">
    <source>
        <dbReference type="EMBL" id="GAA4507900.1"/>
    </source>
</evidence>
<evidence type="ECO:0000256" key="1">
    <source>
        <dbReference type="SAM" id="Phobius"/>
    </source>
</evidence>
<proteinExistence type="predicted"/>
<comment type="caution">
    <text evidence="2">The sequence shown here is derived from an EMBL/GenBank/DDBJ whole genome shotgun (WGS) entry which is preliminary data.</text>
</comment>
<reference evidence="3" key="1">
    <citation type="journal article" date="2019" name="Int. J. Syst. Evol. Microbiol.">
        <title>The Global Catalogue of Microorganisms (GCM) 10K type strain sequencing project: providing services to taxonomists for standard genome sequencing and annotation.</title>
        <authorList>
            <consortium name="The Broad Institute Genomics Platform"/>
            <consortium name="The Broad Institute Genome Sequencing Center for Infectious Disease"/>
            <person name="Wu L."/>
            <person name="Ma J."/>
        </authorList>
    </citation>
    <scope>NUCLEOTIDE SEQUENCE [LARGE SCALE GENOMIC DNA]</scope>
    <source>
        <strain evidence="3">JCM 17841</strain>
    </source>
</reference>
<evidence type="ECO:0000313" key="3">
    <source>
        <dbReference type="Proteomes" id="UP001501243"/>
    </source>
</evidence>
<keyword evidence="3" id="KW-1185">Reference proteome</keyword>
<keyword evidence="1" id="KW-1133">Transmembrane helix</keyword>
<organism evidence="2 3">
    <name type="scientific">Hymenobacter ginsengisoli</name>
    <dbReference type="NCBI Taxonomy" id="1051626"/>
    <lineage>
        <taxon>Bacteria</taxon>
        <taxon>Pseudomonadati</taxon>
        <taxon>Bacteroidota</taxon>
        <taxon>Cytophagia</taxon>
        <taxon>Cytophagales</taxon>
        <taxon>Hymenobacteraceae</taxon>
        <taxon>Hymenobacter</taxon>
    </lineage>
</organism>
<dbReference type="EMBL" id="BAABGQ010000012">
    <property type="protein sequence ID" value="GAA4507900.1"/>
    <property type="molecule type" value="Genomic_DNA"/>
</dbReference>
<dbReference type="Proteomes" id="UP001501243">
    <property type="component" value="Unassembled WGS sequence"/>
</dbReference>
<sequence length="126" mass="13855">MEKPISRRQHGFADYSYVPLTLALPKLAGFEHQKKAVLLTRIISSNVLLSTLFTRAEWGVFKKIPFKTHLALDVAMGVLISGAPWLFGFSHHKAARNAFLALGATSLLAGTLTQPEEMPLDEPAAR</sequence>
<dbReference type="RefSeq" id="WP_208132779.1">
    <property type="nucleotide sequence ID" value="NZ_BAABGQ010000012.1"/>
</dbReference>
<feature type="transmembrane region" description="Helical" evidence="1">
    <location>
        <begin position="68"/>
        <end position="87"/>
    </location>
</feature>
<feature type="transmembrane region" description="Helical" evidence="1">
    <location>
        <begin position="36"/>
        <end position="56"/>
    </location>
</feature>
<keyword evidence="1" id="KW-0472">Membrane</keyword>
<protein>
    <submittedName>
        <fullName evidence="2">Uncharacterized protein</fullName>
    </submittedName>
</protein>